<dbReference type="EMBL" id="RFFH01000003">
    <property type="protein sequence ID" value="RMI33224.1"/>
    <property type="molecule type" value="Genomic_DNA"/>
</dbReference>
<feature type="compositionally biased region" description="Basic residues" evidence="1">
    <location>
        <begin position="135"/>
        <end position="144"/>
    </location>
</feature>
<accession>A0A3M2L7A8</accession>
<feature type="region of interest" description="Disordered" evidence="1">
    <location>
        <begin position="93"/>
        <end position="144"/>
    </location>
</feature>
<sequence>MTVAALHAVALRECLAGGLPDAELPARFYAAAAEAGATAWQLAAASDLRHPRVAGRRGLRTRLTNAYVAQVHRAAHLDPLVARTFMRVAHLVEPRTDPTGTGGPDHAARQWRRTRHAGRSLNPGGQSWPPQRRTPLPKRRTRPL</sequence>
<dbReference type="AlphaFoldDB" id="A0A3M2L7A8"/>
<comment type="caution">
    <text evidence="2">The sequence shown here is derived from an EMBL/GenBank/DDBJ whole genome shotgun (WGS) entry which is preliminary data.</text>
</comment>
<proteinExistence type="predicted"/>
<organism evidence="2 3">
    <name type="scientific">Nocardia stercoris</name>
    <dbReference type="NCBI Taxonomy" id="2483361"/>
    <lineage>
        <taxon>Bacteria</taxon>
        <taxon>Bacillati</taxon>
        <taxon>Actinomycetota</taxon>
        <taxon>Actinomycetes</taxon>
        <taxon>Mycobacteriales</taxon>
        <taxon>Nocardiaceae</taxon>
        <taxon>Nocardia</taxon>
    </lineage>
</organism>
<name>A0A3M2L7A8_9NOCA</name>
<dbReference type="Proteomes" id="UP000279275">
    <property type="component" value="Unassembled WGS sequence"/>
</dbReference>
<evidence type="ECO:0000256" key="1">
    <source>
        <dbReference type="SAM" id="MobiDB-lite"/>
    </source>
</evidence>
<reference evidence="2 3" key="1">
    <citation type="submission" date="2018-10" db="EMBL/GenBank/DDBJ databases">
        <title>Isolation from cow dung.</title>
        <authorList>
            <person name="Ling L."/>
        </authorList>
    </citation>
    <scope>NUCLEOTIDE SEQUENCE [LARGE SCALE GENOMIC DNA]</scope>
    <source>
        <strain evidence="2 3">NEAU-LL90</strain>
    </source>
</reference>
<gene>
    <name evidence="2" type="ORF">EBN03_08485</name>
</gene>
<dbReference type="OrthoDB" id="9790035at2"/>
<evidence type="ECO:0000313" key="2">
    <source>
        <dbReference type="EMBL" id="RMI33224.1"/>
    </source>
</evidence>
<evidence type="ECO:0000313" key="3">
    <source>
        <dbReference type="Proteomes" id="UP000279275"/>
    </source>
</evidence>
<keyword evidence="3" id="KW-1185">Reference proteome</keyword>
<feature type="compositionally biased region" description="Basic residues" evidence="1">
    <location>
        <begin position="109"/>
        <end position="118"/>
    </location>
</feature>
<protein>
    <submittedName>
        <fullName evidence="2">Uncharacterized protein</fullName>
    </submittedName>
</protein>